<reference evidence="1 2" key="1">
    <citation type="submission" date="2015-12" db="EMBL/GenBank/DDBJ databases">
        <title>Genome sequence of Aneurinibacillus soli.</title>
        <authorList>
            <person name="Lee J.S."/>
            <person name="Lee K.C."/>
            <person name="Kim K.K."/>
            <person name="Lee B.W."/>
        </authorList>
    </citation>
    <scope>NUCLEOTIDE SEQUENCE [LARGE SCALE GENOMIC DNA]</scope>
    <source>
        <strain evidence="1 2">CB4</strain>
    </source>
</reference>
<accession>A0A0U5B5R2</accession>
<dbReference type="InterPro" id="IPR042274">
    <property type="entry name" value="YycH/YycI_2"/>
</dbReference>
<dbReference type="OrthoDB" id="2382185at2"/>
<keyword evidence="2" id="KW-1185">Reference proteome</keyword>
<dbReference type="Gene3D" id="3.30.310.160">
    <property type="entry name" value="YycH protein, domain 2"/>
    <property type="match status" value="1"/>
</dbReference>
<dbReference type="KEGG" id="asoc:CB4_00414"/>
<dbReference type="RefSeq" id="WP_096463360.1">
    <property type="nucleotide sequence ID" value="NZ_AP017312.1"/>
</dbReference>
<gene>
    <name evidence="1" type="primary">yycH</name>
    <name evidence="1" type="ORF">CB4_00414</name>
</gene>
<dbReference type="InterPro" id="IPR009996">
    <property type="entry name" value="YycH"/>
</dbReference>
<protein>
    <submittedName>
        <fullName evidence="1">Two-component system YycF/YycG regulatory protein YycH</fullName>
    </submittedName>
</protein>
<organism evidence="1 2">
    <name type="scientific">Aneurinibacillus soli</name>
    <dbReference type="NCBI Taxonomy" id="1500254"/>
    <lineage>
        <taxon>Bacteria</taxon>
        <taxon>Bacillati</taxon>
        <taxon>Bacillota</taxon>
        <taxon>Bacilli</taxon>
        <taxon>Bacillales</taxon>
        <taxon>Paenibacillaceae</taxon>
        <taxon>Aneurinibacillus group</taxon>
        <taxon>Aneurinibacillus</taxon>
    </lineage>
</organism>
<dbReference type="Proteomes" id="UP000217696">
    <property type="component" value="Chromosome"/>
</dbReference>
<dbReference type="EMBL" id="AP017312">
    <property type="protein sequence ID" value="BAU26300.1"/>
    <property type="molecule type" value="Genomic_DNA"/>
</dbReference>
<proteinExistence type="predicted"/>
<dbReference type="CDD" id="cd15787">
    <property type="entry name" value="YycH_N"/>
    <property type="match status" value="1"/>
</dbReference>
<evidence type="ECO:0000313" key="1">
    <source>
        <dbReference type="EMBL" id="BAU26300.1"/>
    </source>
</evidence>
<dbReference type="AlphaFoldDB" id="A0A0U5B5R2"/>
<evidence type="ECO:0000313" key="2">
    <source>
        <dbReference type="Proteomes" id="UP000217696"/>
    </source>
</evidence>
<name>A0A0U5B5R2_9BACL</name>
<dbReference type="Pfam" id="PF07435">
    <property type="entry name" value="YycH"/>
    <property type="match status" value="1"/>
</dbReference>
<sequence>MKQLEKIKTVVLVVLIVVSLLLSGILWNTMPHLDSLSSANYIAPQPFGRAYEAEELVQPAYARVHTGDGKHFQARADTNLYKKLVVNMKQWNVYSFTPMSWNKEDWESIAGKKRGIELIYSGDVLEDTLGELLTIRGQAISGILSASRIWLYSNKEDGTVQVLFISDSRQRIIRARISLTATELEAYFHPPLLASLTEQIVYRPFSEKTGNPAVYVPKDQLKMYRYRYFYQPITAQQMLSFLFTDAGLAREVTERDGTQIYTNGSQTVSIPKHHTYLVYRNPIQVPKEAEEENNFNDSLHAAVSFMNKHGGWPGTYQFAGVDTALPGKSRAAVYRFRQHVGSYPLYSEHDGETVVVIETAGDSVAQAQYPMRQLDTYFERTATLVMNGGEIARQLERKGIPKEQVIGIELAMYAGKRYDFMEVTPVWVIQQRNKPPLYLAAAVSGGRGEINGLE</sequence>